<proteinExistence type="predicted"/>
<organism evidence="1 2">
    <name type="scientific">Vibrio stylophorae</name>
    <dbReference type="NCBI Taxonomy" id="659351"/>
    <lineage>
        <taxon>Bacteria</taxon>
        <taxon>Pseudomonadati</taxon>
        <taxon>Pseudomonadota</taxon>
        <taxon>Gammaproteobacteria</taxon>
        <taxon>Vibrionales</taxon>
        <taxon>Vibrionaceae</taxon>
        <taxon>Vibrio</taxon>
    </lineage>
</organism>
<dbReference type="EMBL" id="CAKLDI010000001">
    <property type="protein sequence ID" value="CAH0533099.1"/>
    <property type="molecule type" value="Genomic_DNA"/>
</dbReference>
<reference evidence="1" key="1">
    <citation type="submission" date="2021-11" db="EMBL/GenBank/DDBJ databases">
        <authorList>
            <person name="Rodrigo-Torres L."/>
            <person name="Arahal R. D."/>
            <person name="Lucena T."/>
        </authorList>
    </citation>
    <scope>NUCLEOTIDE SEQUENCE</scope>
    <source>
        <strain evidence="1">CECT 7929</strain>
    </source>
</reference>
<comment type="caution">
    <text evidence="1">The sequence shown here is derived from an EMBL/GenBank/DDBJ whole genome shotgun (WGS) entry which is preliminary data.</text>
</comment>
<gene>
    <name evidence="1" type="ORF">VST7929_00952</name>
</gene>
<name>A0ABN8DWG5_9VIBR</name>
<accession>A0ABN8DWG5</accession>
<dbReference type="Proteomes" id="UP000838672">
    <property type="component" value="Unassembled WGS sequence"/>
</dbReference>
<sequence length="36" mass="3859">MSHIFIVCFILNGDIDSDFFAQAKKSNSPLGEIGSG</sequence>
<evidence type="ECO:0000313" key="1">
    <source>
        <dbReference type="EMBL" id="CAH0533099.1"/>
    </source>
</evidence>
<protein>
    <submittedName>
        <fullName evidence="1">Uncharacterized protein</fullName>
    </submittedName>
</protein>
<evidence type="ECO:0000313" key="2">
    <source>
        <dbReference type="Proteomes" id="UP000838672"/>
    </source>
</evidence>
<keyword evidence="2" id="KW-1185">Reference proteome</keyword>